<dbReference type="AlphaFoldDB" id="L0JRP0"/>
<dbReference type="Proteomes" id="UP000010843">
    <property type="component" value="Chromosome"/>
</dbReference>
<dbReference type="HOGENOM" id="CLU_2949402_0_0_2"/>
<dbReference type="EMBL" id="CP003372">
    <property type="protein sequence ID" value="AGB33051.1"/>
    <property type="molecule type" value="Genomic_DNA"/>
</dbReference>
<dbReference type="eggNOG" id="arCOG14281">
    <property type="taxonomic scope" value="Archaea"/>
</dbReference>
<proteinExistence type="predicted"/>
<sequence>MVSRLTIHCDCGTDSRIEPTDGPVICPGCETTFATMIFEHPTDHHAPSARHGTHAYRGP</sequence>
<evidence type="ECO:0000313" key="2">
    <source>
        <dbReference type="Proteomes" id="UP000010843"/>
    </source>
</evidence>
<protein>
    <submittedName>
        <fullName evidence="1">Uncharacterized protein</fullName>
    </submittedName>
</protein>
<name>L0JRP0_NATP1</name>
<evidence type="ECO:0000313" key="1">
    <source>
        <dbReference type="EMBL" id="AGB33051.1"/>
    </source>
</evidence>
<dbReference type="KEGG" id="npe:Natpe_3261"/>
<accession>L0JRP0</accession>
<gene>
    <name evidence="1" type="ordered locus">Natpe_3261</name>
</gene>
<reference evidence="2" key="1">
    <citation type="submission" date="2012-02" db="EMBL/GenBank/DDBJ databases">
        <title>Complete sequence of chromosome of Natrinema pellirubrum DSM 15624.</title>
        <authorList>
            <person name="Lucas S."/>
            <person name="Han J."/>
            <person name="Lapidus A."/>
            <person name="Cheng J.-F."/>
            <person name="Goodwin L."/>
            <person name="Pitluck S."/>
            <person name="Peters L."/>
            <person name="Teshima H."/>
            <person name="Detter J.C."/>
            <person name="Han C."/>
            <person name="Tapia R."/>
            <person name="Land M."/>
            <person name="Hauser L."/>
            <person name="Kyrpides N."/>
            <person name="Ivanova N."/>
            <person name="Pagani I."/>
            <person name="Sproer C."/>
            <person name="Anderson I."/>
            <person name="Woyke T."/>
        </authorList>
    </citation>
    <scope>NUCLEOTIDE SEQUENCE [LARGE SCALE GENOMIC DNA]</scope>
    <source>
        <strain evidence="2">DSM 15624 / JCM 10476 / NCIMB 786</strain>
    </source>
</reference>
<organism evidence="1 2">
    <name type="scientific">Natrinema pellirubrum (strain DSM 15624 / CIP 106293 / JCM 10476 / NCIMB 786 / 157)</name>
    <dbReference type="NCBI Taxonomy" id="797303"/>
    <lineage>
        <taxon>Archaea</taxon>
        <taxon>Methanobacteriati</taxon>
        <taxon>Methanobacteriota</taxon>
        <taxon>Stenosarchaea group</taxon>
        <taxon>Halobacteria</taxon>
        <taxon>Halobacteriales</taxon>
        <taxon>Natrialbaceae</taxon>
        <taxon>Natrinema</taxon>
    </lineage>
</organism>